<feature type="chain" id="PRO_5027964840" evidence="3">
    <location>
        <begin position="24"/>
        <end position="1175"/>
    </location>
</feature>
<organism evidence="4 5">
    <name type="scientific">Meloidogyne enterolobii</name>
    <name type="common">Root-knot nematode worm</name>
    <name type="synonym">Meloidogyne mayaguensis</name>
    <dbReference type="NCBI Taxonomy" id="390850"/>
    <lineage>
        <taxon>Eukaryota</taxon>
        <taxon>Metazoa</taxon>
        <taxon>Ecdysozoa</taxon>
        <taxon>Nematoda</taxon>
        <taxon>Chromadorea</taxon>
        <taxon>Rhabditida</taxon>
        <taxon>Tylenchina</taxon>
        <taxon>Tylenchomorpha</taxon>
        <taxon>Tylenchoidea</taxon>
        <taxon>Meloidogynidae</taxon>
        <taxon>Meloidogyninae</taxon>
        <taxon>Meloidogyne</taxon>
    </lineage>
</organism>
<dbReference type="EMBL" id="CAJEWN010000069">
    <property type="protein sequence ID" value="CAD2158181.1"/>
    <property type="molecule type" value="Genomic_DNA"/>
</dbReference>
<keyword evidence="3" id="KW-0732">Signal</keyword>
<keyword evidence="2" id="KW-1133">Transmembrane helix</keyword>
<feature type="region of interest" description="Disordered" evidence="1">
    <location>
        <begin position="898"/>
        <end position="985"/>
    </location>
</feature>
<feature type="transmembrane region" description="Helical" evidence="2">
    <location>
        <begin position="440"/>
        <end position="461"/>
    </location>
</feature>
<evidence type="ECO:0000313" key="5">
    <source>
        <dbReference type="Proteomes" id="UP000580250"/>
    </source>
</evidence>
<dbReference type="Proteomes" id="UP000580250">
    <property type="component" value="Unassembled WGS sequence"/>
</dbReference>
<protein>
    <submittedName>
        <fullName evidence="4">Uncharacterized protein</fullName>
    </submittedName>
</protein>
<evidence type="ECO:0000313" key="4">
    <source>
        <dbReference type="EMBL" id="CAD2158181.1"/>
    </source>
</evidence>
<keyword evidence="2" id="KW-0812">Transmembrane</keyword>
<gene>
    <name evidence="4" type="ORF">MENT_LOCUS13029</name>
</gene>
<comment type="caution">
    <text evidence="4">The sequence shown here is derived from an EMBL/GenBank/DDBJ whole genome shotgun (WGS) entry which is preliminary data.</text>
</comment>
<feature type="compositionally biased region" description="Pro residues" evidence="1">
    <location>
        <begin position="794"/>
        <end position="803"/>
    </location>
</feature>
<feature type="transmembrane region" description="Helical" evidence="2">
    <location>
        <begin position="481"/>
        <end position="503"/>
    </location>
</feature>
<dbReference type="OrthoDB" id="5825023at2759"/>
<evidence type="ECO:0000256" key="1">
    <source>
        <dbReference type="SAM" id="MobiDB-lite"/>
    </source>
</evidence>
<sequence length="1175" mass="135820">MNVIFVSFLFLLTKILILKISSAANIDENNGDDEDIYKGNLYRREEFNNKSEPEFYKNIARINEFRHVNSEWSVAHKCRISSSFHTNEQCINTNQFCFSAQLNYNFIEQNYKFGNFPKQLEFLRHFPRCWLRLAPLICLGHYRPCEVSSKNIANQLYVLMEQFSMTSCTNMLNHCGFAMEHLLTHFPGYLNCDAFFEGNKSGNNSDKIIYKKDCKINYTKVHPELASLATDSYQCLWPLINPGRLSLINDGFTNSSLNRIQIEPVIDGCYLPCRSPLFDFDYLYHYNFVVAILHSCIVVLILLTISFIVAKSSQNHQKHQFNKINYLPNTFRFSIFSILFFIAINSLIMAISILPNPDEKSGGIIGDLAICLNLNGILIRRSSENLLNEGGNGIVCALQAFILNFSSLFINSSFILFLIKLLLPSKLLKLIYFVLPKFNSLLFPISIFLFSFICALFDLYYNKIFIDPVNGLCNYSIHNQLFSRLIFAYLIIALCLFGLIYYINWIKYSQKKEKLMSRANIKKNKNCDVEQKQKMLEINKSEKPCKIFKESHQINIEQHEEERFSQFSSSSKIYLQIKKNLQNIFNFYLNKIFILLIILLTFRIYAGNNLISQEEERQLILRSINCSINRSLAEGTSLNWINMTHYKTIEEAETNPEMRKRLLGEKTSAPYCQLLPQKLVWYWIFSILIFIWHFGIIIVLLTIEQNSELILKENESKMVEIDEDNVELQQLTNNIPCNIEDKNDNNNANDHQHAIENEHHYDRISSTPASTLSNPNNNLVSTTNSQQQLQQQQSPPPLPPLTSPPQLSLQQQSENNLINPLNDFLSSSDALTALYYHYYFSQYSLPPQFVMPQQLGENGNCCKSHQENLRRANQQNSDQNPYTAHNLAAVQKWMKNGCCSSNTPQQKEAKDKRKRAGSDPGTTRENPCLENQQINNSSDRNNNKNRRHRVLHIRGAPKELQKEWRKRRELREGGKNSKNCSSIGGEGESTLFEEVEKLRKDRYGQFLPPKDPPQLSTIKNELNNTLQNPLQNSITTSSQQQHHQCFCKLIVLPQPSFPPLQQLIQQQQNFCLLNCCQQQQPMILPLIPSCWNNSGANFDLQGVMPTINQQQRQRNQEEEEQEKSTSSSSETTEVEPSSSINNDGEETNSNDFDSDSPDSFEEKRWEELTKKQSSH</sequence>
<feature type="transmembrane region" description="Helical" evidence="2">
    <location>
        <begin position="397"/>
        <end position="419"/>
    </location>
</feature>
<feature type="transmembrane region" description="Helical" evidence="2">
    <location>
        <begin position="331"/>
        <end position="354"/>
    </location>
</feature>
<name>A0A6V7UHW7_MELEN</name>
<keyword evidence="2" id="KW-0472">Membrane</keyword>
<accession>A0A6V7UHW7</accession>
<feature type="compositionally biased region" description="Low complexity" evidence="1">
    <location>
        <begin position="931"/>
        <end position="940"/>
    </location>
</feature>
<feature type="transmembrane region" description="Helical" evidence="2">
    <location>
        <begin position="283"/>
        <end position="310"/>
    </location>
</feature>
<evidence type="ECO:0000256" key="3">
    <source>
        <dbReference type="SAM" id="SignalP"/>
    </source>
</evidence>
<reference evidence="4 5" key="1">
    <citation type="submission" date="2020-08" db="EMBL/GenBank/DDBJ databases">
        <authorList>
            <person name="Koutsovoulos G."/>
            <person name="Danchin GJ E."/>
        </authorList>
    </citation>
    <scope>NUCLEOTIDE SEQUENCE [LARGE SCALE GENOMIC DNA]</scope>
</reference>
<feature type="compositionally biased region" description="Acidic residues" evidence="1">
    <location>
        <begin position="1143"/>
        <end position="1159"/>
    </location>
</feature>
<feature type="region of interest" description="Disordered" evidence="1">
    <location>
        <begin position="1108"/>
        <end position="1175"/>
    </location>
</feature>
<feature type="region of interest" description="Disordered" evidence="1">
    <location>
        <begin position="765"/>
        <end position="812"/>
    </location>
</feature>
<feature type="signal peptide" evidence="3">
    <location>
        <begin position="1"/>
        <end position="23"/>
    </location>
</feature>
<dbReference type="AlphaFoldDB" id="A0A6V7UHW7"/>
<feature type="compositionally biased region" description="Basic residues" evidence="1">
    <location>
        <begin position="943"/>
        <end position="952"/>
    </location>
</feature>
<feature type="transmembrane region" description="Helical" evidence="2">
    <location>
        <begin position="588"/>
        <end position="606"/>
    </location>
</feature>
<feature type="transmembrane region" description="Helical" evidence="2">
    <location>
        <begin position="680"/>
        <end position="703"/>
    </location>
</feature>
<feature type="compositionally biased region" description="Basic and acidic residues" evidence="1">
    <location>
        <begin position="1160"/>
        <end position="1175"/>
    </location>
</feature>
<feature type="compositionally biased region" description="Polar residues" evidence="1">
    <location>
        <begin position="765"/>
        <end position="784"/>
    </location>
</feature>
<proteinExistence type="predicted"/>
<evidence type="ECO:0000256" key="2">
    <source>
        <dbReference type="SAM" id="Phobius"/>
    </source>
</evidence>
<feature type="compositionally biased region" description="Low complexity" evidence="1">
    <location>
        <begin position="1124"/>
        <end position="1139"/>
    </location>
</feature>